<feature type="compositionally biased region" description="Basic and acidic residues" evidence="1">
    <location>
        <begin position="175"/>
        <end position="196"/>
    </location>
</feature>
<feature type="compositionally biased region" description="Low complexity" evidence="1">
    <location>
        <begin position="366"/>
        <end position="379"/>
    </location>
</feature>
<feature type="compositionally biased region" description="Basic and acidic residues" evidence="1">
    <location>
        <begin position="343"/>
        <end position="358"/>
    </location>
</feature>
<keyword evidence="6" id="KW-1185">Reference proteome</keyword>
<feature type="domain" description="DBL homology" evidence="2">
    <location>
        <begin position="850"/>
        <end position="1050"/>
    </location>
</feature>
<feature type="compositionally biased region" description="Basic residues" evidence="1">
    <location>
        <begin position="833"/>
        <end position="846"/>
    </location>
</feature>
<feature type="region of interest" description="Disordered" evidence="1">
    <location>
        <begin position="1210"/>
        <end position="1424"/>
    </location>
</feature>
<feature type="compositionally biased region" description="Polar residues" evidence="1">
    <location>
        <begin position="1212"/>
        <end position="1228"/>
    </location>
</feature>
<evidence type="ECO:0000259" key="3">
    <source>
        <dbReference type="Pfam" id="PF24344"/>
    </source>
</evidence>
<dbReference type="Proteomes" id="UP000732380">
    <property type="component" value="Unassembled WGS sequence"/>
</dbReference>
<feature type="compositionally biased region" description="Basic residues" evidence="1">
    <location>
        <begin position="215"/>
        <end position="224"/>
    </location>
</feature>
<feature type="compositionally biased region" description="Acidic residues" evidence="1">
    <location>
        <begin position="1412"/>
        <end position="1424"/>
    </location>
</feature>
<feature type="compositionally biased region" description="Basic and acidic residues" evidence="1">
    <location>
        <begin position="1290"/>
        <end position="1311"/>
    </location>
</feature>
<dbReference type="Pfam" id="PF24340">
    <property type="entry name" value="DH_2"/>
    <property type="match status" value="1"/>
</dbReference>
<gene>
    <name evidence="5" type="ORF">E4U13_002063</name>
</gene>
<feature type="compositionally biased region" description="Low complexity" evidence="1">
    <location>
        <begin position="1664"/>
        <end position="1676"/>
    </location>
</feature>
<protein>
    <recommendedName>
        <fullName evidence="7">SRm160/300 splicing coactivator</fullName>
    </recommendedName>
</protein>
<feature type="compositionally biased region" description="Low complexity" evidence="1">
    <location>
        <begin position="758"/>
        <end position="791"/>
    </location>
</feature>
<feature type="domain" description="PH" evidence="3">
    <location>
        <begin position="1065"/>
        <end position="1207"/>
    </location>
</feature>
<dbReference type="InterPro" id="IPR056416">
    <property type="entry name" value="DH_2_fung"/>
</dbReference>
<evidence type="ECO:0000313" key="5">
    <source>
        <dbReference type="EMBL" id="KAG6116174.1"/>
    </source>
</evidence>
<feature type="compositionally biased region" description="Basic and acidic residues" evidence="1">
    <location>
        <begin position="1327"/>
        <end position="1343"/>
    </location>
</feature>
<evidence type="ECO:0008006" key="7">
    <source>
        <dbReference type="Google" id="ProtNLM"/>
    </source>
</evidence>
<feature type="compositionally biased region" description="Low complexity" evidence="1">
    <location>
        <begin position="1722"/>
        <end position="1750"/>
    </location>
</feature>
<feature type="compositionally biased region" description="Polar residues" evidence="1">
    <location>
        <begin position="1"/>
        <end position="11"/>
    </location>
</feature>
<dbReference type="InterPro" id="IPR056223">
    <property type="entry name" value="PH_24"/>
</dbReference>
<feature type="compositionally biased region" description="Basic and acidic residues" evidence="1">
    <location>
        <begin position="257"/>
        <end position="267"/>
    </location>
</feature>
<feature type="region of interest" description="Disordered" evidence="1">
    <location>
        <begin position="717"/>
        <end position="810"/>
    </location>
</feature>
<name>A0A9P7TTB8_9HYPO</name>
<dbReference type="EMBL" id="SRQM01000187">
    <property type="protein sequence ID" value="KAG6116174.1"/>
    <property type="molecule type" value="Genomic_DNA"/>
</dbReference>
<sequence length="1886" mass="205724">MPPSTSPSSPDNVAPPHSGPSKHSKPTKPGKPDKLENNGPDPDSSPVGAGKTRPRANSRKEPPTLLTDFFRGKQSPARLAAERKRLQSVEMVKAEMRQEMRQSAVKRLQQPGGVKDRVRKWQTAHTMAMVEGDPDDAATEPTDIAFKEEDAESVTESDRVRIKFRQKTKRSPKPKPPEVVHRAAPSEKGVEYEPERAAPSVSPPKKRVVSDEHWRKTRVRKSPSRKVSSSRRDRTSLKGLPSDFVQKSGGNPLVANKVKEWAAKVDVPETPSPLRSHRSSKSAHAVPRSEAAKSEAGDSCSDITARWVTKQKTPRDHRASAGPDTPTTSTSRYNGDRGTGSRPDSETHKTNTSEDKHARTSRSRSKTTSGSGRPSSPSARNRRDQDPTVSRSGNKETNEQRSKAGATERSDSILDTPTKGHGTMRQRRKTLHSDLSQPADNPPCSDEQSGLSSVDNAASDLASSLLASSLANKSIADLPGDIPFGHSAFSELDLTVEGSPRSRPKRPKVDRNTSHKTVPNVFKRVVEESKKIIQEMNEPPRQQVANDPPSIEKWLSSTVDPFVDSKPVAEKGSPPAAPTEKAAETSQQGTPKSNRHHQRRRRRSSHDSKSSQKSSSSQANTEVKQAPDEPAHTEAENTSTPERQTPITPTSTLRRSRATRNSTSPLKGASGSGKRHLLGALKEAFQGESSPVKHKSYQGSEQRNFSHLEDVPLPLQLKKPSTAPSVTGNGEGDLSGFRLAPPRFRPPTRGDHELSTIVSDEGSSVVGSDLDSDVTHSTVTQSTLTQSTSLTKDSFPDESRTPQTGLKRRLTKHSDLVSVLSLPDDASIPSTIKSHRSRPSLRKHRSTSGQATAQELLREFLDDENMYGRELKTLVDGVVPVLLSHVVNGTNVTELFGPSLLSSGKIPDEVSKSVVGMGVALEKLRGAHKKAPTSDIRKMANWAHGVVPMYNSYLNAWRLGFDDVVVNLAPAADGLNDDESLLAALPRNEQGDVVNDHGEQVAVAYLLKRPLIRVKQLAKLVKCVDALVASPDTKELLQDFETLQNKARRRFKEESARVVDEEAICTDKSRCRDLETLQSSPAVTIDPTRQVSAKDVFSFSLSHSNSQRLDCQVELVHRDNERNPDDQGDLLIREIGEGRRSYLLFPPIPMANVSARTGDSHMEMVIMVCGPSNNAGSTWREFITLKADNEDQILDWLDILPLLPVPPIDISPGTSRASQEPVTPTTPTQRRDTWSPPSRGGSAEGSPRSPIAKDVCTSTPPPSTPKKETPARYRQRASTMEKIPSSPGIDPDKTPTKDDYRKSDSKNEDYGQGRGRPLEAGMQSESKPQERRPSTPSRHREDGAPPPPIHRTLSRSPQGERGAGTQSVPVLPPPTDISGSDKLKRRGSSPLKHEYFPSDQSSASEAYSTGESEADSSDDDLESIDIPETDLGVSIRSEDDSFHGDLATATPGFIPGSECSLTPSNSASQVGLYGCKPAVHSMDSSASYFMARISRWSGKGAWMDISSDTCCIAVRDGLIEAFSLRTGSRPSDTDQPLLALDLTPLVLIRQSTAVDLEIRSSVQPHSKFYEAHNTGNFRFRCFAAPDCYNLYMAVHQARLNNQKFIQLENEARFKSFGERQGSSAQHDDDGDDTSSRRRRRNWFGRKNSYRSSVRHAPSKSQDGASSTPSSTPSASSFLRRLTNNGNLSFNLALSSLDRRGGALRPRTSSGGNSFYTSESHSARSSTPPRSPSVSVENSGPSGSAGGHHAPMNLGGDMIRIRLHLLVSPTKWEDFGNCHLQIRRPPPGWRQALRADHGLEKRVTATTIPRRETEEARVVLDAVLGSGCFTGMGSRGIVCGVWEGVKGGEVPEKGATGGNIKKWCFQFGSAGEAGGVLRVVHQEVLRV</sequence>
<feature type="compositionally biased region" description="Basic and acidic residues" evidence="1">
    <location>
        <begin position="393"/>
        <end position="412"/>
    </location>
</feature>
<feature type="compositionally biased region" description="Basic and acidic residues" evidence="1">
    <location>
        <begin position="524"/>
        <end position="533"/>
    </location>
</feature>
<evidence type="ECO:0000313" key="6">
    <source>
        <dbReference type="Proteomes" id="UP000732380"/>
    </source>
</evidence>
<proteinExistence type="predicted"/>
<feature type="region of interest" description="Disordered" evidence="1">
    <location>
        <begin position="1701"/>
        <end position="1750"/>
    </location>
</feature>
<feature type="region of interest" description="Disordered" evidence="1">
    <location>
        <begin position="494"/>
        <end position="702"/>
    </location>
</feature>
<feature type="region of interest" description="Disordered" evidence="1">
    <location>
        <begin position="827"/>
        <end position="850"/>
    </location>
</feature>
<dbReference type="Pfam" id="PF24345">
    <property type="entry name" value="PH_24"/>
    <property type="match status" value="1"/>
</dbReference>
<feature type="compositionally biased region" description="Polar residues" evidence="1">
    <location>
        <begin position="1706"/>
        <end position="1718"/>
    </location>
</feature>
<feature type="region of interest" description="Disordered" evidence="1">
    <location>
        <begin position="1615"/>
        <end position="1677"/>
    </location>
</feature>
<feature type="compositionally biased region" description="Polar residues" evidence="1">
    <location>
        <begin position="636"/>
        <end position="665"/>
    </location>
</feature>
<accession>A0A9P7TTB8</accession>
<organism evidence="5 6">
    <name type="scientific">Claviceps humidiphila</name>
    <dbReference type="NCBI Taxonomy" id="1294629"/>
    <lineage>
        <taxon>Eukaryota</taxon>
        <taxon>Fungi</taxon>
        <taxon>Dikarya</taxon>
        <taxon>Ascomycota</taxon>
        <taxon>Pezizomycotina</taxon>
        <taxon>Sordariomycetes</taxon>
        <taxon>Hypocreomycetidae</taxon>
        <taxon>Hypocreales</taxon>
        <taxon>Clavicipitaceae</taxon>
        <taxon>Claviceps</taxon>
    </lineage>
</organism>
<feature type="domain" description="PH" evidence="4">
    <location>
        <begin position="1482"/>
        <end position="1613"/>
    </location>
</feature>
<evidence type="ECO:0000259" key="4">
    <source>
        <dbReference type="Pfam" id="PF24345"/>
    </source>
</evidence>
<dbReference type="InterPro" id="IPR056222">
    <property type="entry name" value="PH_23"/>
</dbReference>
<feature type="compositionally biased region" description="Basic residues" evidence="1">
    <location>
        <begin position="162"/>
        <end position="173"/>
    </location>
</feature>
<dbReference type="Pfam" id="PF24344">
    <property type="entry name" value="PH_23"/>
    <property type="match status" value="1"/>
</dbReference>
<feature type="region of interest" description="Disordered" evidence="1">
    <location>
        <begin position="1"/>
        <end position="80"/>
    </location>
</feature>
<feature type="region of interest" description="Disordered" evidence="1">
    <location>
        <begin position="127"/>
        <end position="456"/>
    </location>
</feature>
<feature type="compositionally biased region" description="Basic and acidic residues" evidence="1">
    <location>
        <begin position="625"/>
        <end position="635"/>
    </location>
</feature>
<evidence type="ECO:0000256" key="1">
    <source>
        <dbReference type="SAM" id="MobiDB-lite"/>
    </source>
</evidence>
<comment type="caution">
    <text evidence="5">The sequence shown here is derived from an EMBL/GenBank/DDBJ whole genome shotgun (WGS) entry which is preliminary data.</text>
</comment>
<reference evidence="5 6" key="1">
    <citation type="journal article" date="2020" name="bioRxiv">
        <title>Whole genome comparisons of ergot fungi reveals the divergence and evolution of species within the genus Claviceps are the result of varying mechanisms driving genome evolution and host range expansion.</title>
        <authorList>
            <person name="Wyka S.A."/>
            <person name="Mondo S.J."/>
            <person name="Liu M."/>
            <person name="Dettman J."/>
            <person name="Nalam V."/>
            <person name="Broders K.D."/>
        </authorList>
    </citation>
    <scope>NUCLEOTIDE SEQUENCE [LARGE SCALE GENOMIC DNA]</scope>
    <source>
        <strain evidence="5 6">LM576</strain>
    </source>
</reference>
<feature type="compositionally biased region" description="Basic residues" evidence="1">
    <location>
        <begin position="593"/>
        <end position="604"/>
    </location>
</feature>
<evidence type="ECO:0000259" key="2">
    <source>
        <dbReference type="Pfam" id="PF24340"/>
    </source>
</evidence>
<feature type="compositionally biased region" description="Polar residues" evidence="1">
    <location>
        <begin position="1398"/>
        <end position="1410"/>
    </location>
</feature>